<dbReference type="Pfam" id="PF00724">
    <property type="entry name" value="Oxidored_FMN"/>
    <property type="match status" value="1"/>
</dbReference>
<keyword evidence="3" id="KW-1185">Reference proteome</keyword>
<accession>D8PZI9</accession>
<dbReference type="GO" id="GO:0003959">
    <property type="term" value="F:NADPH dehydrogenase activity"/>
    <property type="evidence" value="ECO:0007669"/>
    <property type="project" value="TreeGrafter"/>
</dbReference>
<dbReference type="KEGG" id="scm:SCHCO_02614722"/>
<dbReference type="FunCoup" id="D8PZI9">
    <property type="interactions" value="248"/>
</dbReference>
<gene>
    <name evidence="2" type="ORF">SCHCODRAFT_75214</name>
</gene>
<evidence type="ECO:0000313" key="2">
    <source>
        <dbReference type="EMBL" id="EFI98872.1"/>
    </source>
</evidence>
<dbReference type="Proteomes" id="UP000007431">
    <property type="component" value="Unassembled WGS sequence"/>
</dbReference>
<dbReference type="InParanoid" id="D8PZI9"/>
<dbReference type="PANTHER" id="PTHR22893">
    <property type="entry name" value="NADH OXIDOREDUCTASE-RELATED"/>
    <property type="match status" value="1"/>
</dbReference>
<dbReference type="EMBL" id="GL377304">
    <property type="protein sequence ID" value="EFI98872.1"/>
    <property type="molecule type" value="Genomic_DNA"/>
</dbReference>
<dbReference type="HOGENOM" id="CLU_012153_0_0_1"/>
<dbReference type="Gene3D" id="3.20.20.70">
    <property type="entry name" value="Aldolase class I"/>
    <property type="match status" value="1"/>
</dbReference>
<feature type="domain" description="NADH:flavin oxidoreductase/NADH oxidase N-terminal" evidence="1">
    <location>
        <begin position="5"/>
        <end position="335"/>
    </location>
</feature>
<dbReference type="FunFam" id="3.20.20.70:FF:000138">
    <property type="entry name" value="NADPH dehydrogenase 1"/>
    <property type="match status" value="1"/>
</dbReference>
<protein>
    <recommendedName>
        <fullName evidence="1">NADH:flavin oxidoreductase/NADH oxidase N-terminal domain-containing protein</fullName>
    </recommendedName>
</protein>
<dbReference type="InterPro" id="IPR045247">
    <property type="entry name" value="Oye-like"/>
</dbReference>
<dbReference type="CDD" id="cd02933">
    <property type="entry name" value="OYE_like_FMN"/>
    <property type="match status" value="1"/>
</dbReference>
<proteinExistence type="predicted"/>
<dbReference type="SUPFAM" id="SSF51395">
    <property type="entry name" value="FMN-linked oxidoreductases"/>
    <property type="match status" value="1"/>
</dbReference>
<dbReference type="VEuPathDB" id="FungiDB:SCHCODRAFT_02614722"/>
<dbReference type="InterPro" id="IPR001155">
    <property type="entry name" value="OxRdtase_FMN_N"/>
</dbReference>
<dbReference type="eggNOG" id="KOG0134">
    <property type="taxonomic scope" value="Eukaryota"/>
</dbReference>
<dbReference type="STRING" id="578458.D8PZI9"/>
<dbReference type="GO" id="GO:0010181">
    <property type="term" value="F:FMN binding"/>
    <property type="evidence" value="ECO:0007669"/>
    <property type="project" value="InterPro"/>
</dbReference>
<evidence type="ECO:0000259" key="1">
    <source>
        <dbReference type="Pfam" id="PF00724"/>
    </source>
</evidence>
<sequence>MSIPKLFQPLKVGAITLQHRIALAPMTRMRCTADNVPLPIVKEYYAQRGSSPGTLLVTEATQIAPGTCGMPNIPGIHSDAQIAAWKEVVDAVHAKQSFIFLQLWATGRAAIPAILKASGHPYVSASPIKLEDKDETPRELTKDEIRQYVEWYAQAAANAMKAGFDGVEIHGANGYLVDQFLQDVSNVRSDEYGGSIENRARFGLEVADAVVKAVGAERTAIRLSPWSEMQGMGMKDPKPQFGYFVEQLKARHPSLAYIHVVESRVKGVMTVPPEEYDPTKSNDFIRNIWAPRPLISCGAYSRELAIETAEKKGDIIAVGRIYTSNPDIVERWRHDWQLTPYKRDLFYIPGGGPEGYSDYPFVTEAQKVKIVA</sequence>
<name>D8PZI9_SCHCM</name>
<organism evidence="3">
    <name type="scientific">Schizophyllum commune (strain H4-8 / FGSC 9210)</name>
    <name type="common">Split gill fungus</name>
    <dbReference type="NCBI Taxonomy" id="578458"/>
    <lineage>
        <taxon>Eukaryota</taxon>
        <taxon>Fungi</taxon>
        <taxon>Dikarya</taxon>
        <taxon>Basidiomycota</taxon>
        <taxon>Agaricomycotina</taxon>
        <taxon>Agaricomycetes</taxon>
        <taxon>Agaricomycetidae</taxon>
        <taxon>Agaricales</taxon>
        <taxon>Schizophyllaceae</taxon>
        <taxon>Schizophyllum</taxon>
    </lineage>
</organism>
<dbReference type="InterPro" id="IPR013785">
    <property type="entry name" value="Aldolase_TIM"/>
</dbReference>
<dbReference type="PANTHER" id="PTHR22893:SF91">
    <property type="entry name" value="NADPH DEHYDROGENASE 2-RELATED"/>
    <property type="match status" value="1"/>
</dbReference>
<dbReference type="OMA" id="MIGFGRP"/>
<evidence type="ECO:0000313" key="3">
    <source>
        <dbReference type="Proteomes" id="UP000007431"/>
    </source>
</evidence>
<reference evidence="2 3" key="1">
    <citation type="journal article" date="2010" name="Nat. Biotechnol.">
        <title>Genome sequence of the model mushroom Schizophyllum commune.</title>
        <authorList>
            <person name="Ohm R.A."/>
            <person name="de Jong J.F."/>
            <person name="Lugones L.G."/>
            <person name="Aerts A."/>
            <person name="Kothe E."/>
            <person name="Stajich J.E."/>
            <person name="de Vries R.P."/>
            <person name="Record E."/>
            <person name="Levasseur A."/>
            <person name="Baker S.E."/>
            <person name="Bartholomew K.A."/>
            <person name="Coutinho P.M."/>
            <person name="Erdmann S."/>
            <person name="Fowler T.J."/>
            <person name="Gathman A.C."/>
            <person name="Lombard V."/>
            <person name="Henrissat B."/>
            <person name="Knabe N."/>
            <person name="Kuees U."/>
            <person name="Lilly W.W."/>
            <person name="Lindquist E."/>
            <person name="Lucas S."/>
            <person name="Magnuson J.K."/>
            <person name="Piumi F."/>
            <person name="Raudaskoski M."/>
            <person name="Salamov A."/>
            <person name="Schmutz J."/>
            <person name="Schwarze F.W.M.R."/>
            <person name="vanKuyk P.A."/>
            <person name="Horton J.S."/>
            <person name="Grigoriev I.V."/>
            <person name="Woesten H.A.B."/>
        </authorList>
    </citation>
    <scope>NUCLEOTIDE SEQUENCE [LARGE SCALE GENOMIC DNA]</scope>
    <source>
        <strain evidence="3">H4-8 / FGSC 9210</strain>
    </source>
</reference>
<dbReference type="AlphaFoldDB" id="D8PZI9"/>
<dbReference type="RefSeq" id="XP_003033775.1">
    <property type="nucleotide sequence ID" value="XM_003033729.1"/>
</dbReference>
<dbReference type="OrthoDB" id="276546at2759"/>
<dbReference type="GeneID" id="9586337"/>